<comment type="function">
    <text evidence="7">Catalyzes the N-acylation of UDP-3-O-acylglucosamine using 3-hydroxyacyl-ACP as the acyl donor. Is involved in the biosynthesis of lipid A, a phosphorylated glycolipid that anchors the lipopolysaccharide to the outer membrane of the cell.</text>
</comment>
<dbReference type="NCBIfam" id="NF002060">
    <property type="entry name" value="PRK00892.1"/>
    <property type="match status" value="1"/>
</dbReference>
<dbReference type="KEGG" id="gur:Gura_3102"/>
<dbReference type="GO" id="GO:0103118">
    <property type="term" value="F:UDP-3-O-[(3R)-3-hydroxyacyl]-glucosamine N-acyltransferase activity"/>
    <property type="evidence" value="ECO:0007669"/>
    <property type="project" value="UniProtKB-EC"/>
</dbReference>
<dbReference type="HAMAP" id="MF_00523">
    <property type="entry name" value="LpxD"/>
    <property type="match status" value="1"/>
</dbReference>
<dbReference type="InterPro" id="IPR011004">
    <property type="entry name" value="Trimer_LpxA-like_sf"/>
</dbReference>
<dbReference type="PANTHER" id="PTHR43378:SF2">
    <property type="entry name" value="UDP-3-O-ACYLGLUCOSAMINE N-ACYLTRANSFERASE 1, MITOCHONDRIAL-RELATED"/>
    <property type="match status" value="1"/>
</dbReference>
<dbReference type="EMBL" id="CP000698">
    <property type="protein sequence ID" value="ABQ27267.1"/>
    <property type="molecule type" value="Genomic_DNA"/>
</dbReference>
<dbReference type="Pfam" id="PF04613">
    <property type="entry name" value="LpxD"/>
    <property type="match status" value="1"/>
</dbReference>
<dbReference type="GO" id="GO:0009245">
    <property type="term" value="P:lipid A biosynthetic process"/>
    <property type="evidence" value="ECO:0007669"/>
    <property type="project" value="UniProtKB-UniRule"/>
</dbReference>
<comment type="similarity">
    <text evidence="7">Belongs to the transferase hexapeptide repeat family. LpxD subfamily.</text>
</comment>
<comment type="pathway">
    <text evidence="7">Bacterial outer membrane biogenesis; LPS lipid A biosynthesis.</text>
</comment>
<dbReference type="PROSITE" id="PS00101">
    <property type="entry name" value="HEXAPEP_TRANSFERASES"/>
    <property type="match status" value="1"/>
</dbReference>
<dbReference type="Gene3D" id="2.160.10.10">
    <property type="entry name" value="Hexapeptide repeat proteins"/>
    <property type="match status" value="1"/>
</dbReference>
<dbReference type="InterPro" id="IPR001451">
    <property type="entry name" value="Hexapep"/>
</dbReference>
<feature type="domain" description="UDP-3-O-[3-hydroxymyristoyl] glucosamine N-acyltransferase non-repeat region" evidence="8">
    <location>
        <begin position="18"/>
        <end position="84"/>
    </location>
</feature>
<keyword evidence="1 7" id="KW-0444">Lipid biosynthesis</keyword>
<comment type="subunit">
    <text evidence="7">Homotrimer.</text>
</comment>
<dbReference type="PANTHER" id="PTHR43378">
    <property type="entry name" value="UDP-3-O-ACYLGLUCOSAMINE N-ACYLTRANSFERASE"/>
    <property type="match status" value="1"/>
</dbReference>
<dbReference type="InterPro" id="IPR018357">
    <property type="entry name" value="Hexapep_transf_CS"/>
</dbReference>
<protein>
    <recommendedName>
        <fullName evidence="7">UDP-3-O-acylglucosamine N-acyltransferase</fullName>
        <ecNumber evidence="7">2.3.1.191</ecNumber>
    </recommendedName>
</protein>
<evidence type="ECO:0000259" key="8">
    <source>
        <dbReference type="Pfam" id="PF04613"/>
    </source>
</evidence>
<keyword evidence="6 7" id="KW-0012">Acyltransferase</keyword>
<dbReference type="UniPathway" id="UPA00973"/>
<dbReference type="Pfam" id="PF00132">
    <property type="entry name" value="Hexapep"/>
    <property type="match status" value="2"/>
</dbReference>
<dbReference type="SUPFAM" id="SSF51161">
    <property type="entry name" value="Trimeric LpxA-like enzymes"/>
    <property type="match status" value="1"/>
</dbReference>
<dbReference type="EC" id="2.3.1.191" evidence="7"/>
<evidence type="ECO:0000256" key="6">
    <source>
        <dbReference type="ARBA" id="ARBA00023315"/>
    </source>
</evidence>
<dbReference type="AlphaFoldDB" id="A5G649"/>
<dbReference type="RefSeq" id="WP_011939933.1">
    <property type="nucleotide sequence ID" value="NC_009483.1"/>
</dbReference>
<feature type="active site" description="Proton acceptor" evidence="7">
    <location>
        <position position="234"/>
    </location>
</feature>
<organism evidence="9 10">
    <name type="scientific">Geotalea uraniireducens (strain Rf4)</name>
    <name type="common">Geobacter uraniireducens</name>
    <dbReference type="NCBI Taxonomy" id="351605"/>
    <lineage>
        <taxon>Bacteria</taxon>
        <taxon>Pseudomonadati</taxon>
        <taxon>Thermodesulfobacteriota</taxon>
        <taxon>Desulfuromonadia</taxon>
        <taxon>Geobacterales</taxon>
        <taxon>Geobacteraceae</taxon>
        <taxon>Geotalea</taxon>
    </lineage>
</organism>
<proteinExistence type="inferred from homology"/>
<gene>
    <name evidence="7" type="primary">lpxD</name>
    <name evidence="9" type="ordered locus">Gura_3102</name>
</gene>
<evidence type="ECO:0000256" key="4">
    <source>
        <dbReference type="ARBA" id="ARBA00022737"/>
    </source>
</evidence>
<evidence type="ECO:0000256" key="5">
    <source>
        <dbReference type="ARBA" id="ARBA00023098"/>
    </source>
</evidence>
<sequence length="337" mass="36539">MKLSLIASIAEGELRGTDCEITGISDLEHQEEGTIAFAENKKSMDILKNSQVSALIIKKDSELPEKPVILVNDPKFAFTKIIELFSPYKPYPVKQYENVYVESTAKIGKDVTIMPFTSIMDNASIGDGTVIYSQVFIGKNVKVGTNCIIKAGVKIDDETVVGNNVIIHHNSVIGGDGFNYVEKHGVHVKFHHIGNIEIEDDVEIGACVTVDRAAIVKTTIGKGTKIDNLVQIAHNVKIGSNTILCSQVGVAGSSKIGNNCVLAGQVGVANHLTIGNNVIVLARSGIATNLDDRKMYWGTPATEATQQKRINICLHRLPDIVKKIELLSKTYESSLKS</sequence>
<keyword evidence="4 7" id="KW-0677">Repeat</keyword>
<keyword evidence="10" id="KW-1185">Reference proteome</keyword>
<dbReference type="NCBIfam" id="TIGR01853">
    <property type="entry name" value="lipid_A_lpxD"/>
    <property type="match status" value="1"/>
</dbReference>
<dbReference type="GO" id="GO:0016020">
    <property type="term" value="C:membrane"/>
    <property type="evidence" value="ECO:0007669"/>
    <property type="project" value="GOC"/>
</dbReference>
<keyword evidence="2 7" id="KW-0441">Lipid A biosynthesis</keyword>
<accession>A5G649</accession>
<dbReference type="InterPro" id="IPR020573">
    <property type="entry name" value="UDP_GlcNAc_AcTrfase_non-rep"/>
</dbReference>
<dbReference type="Proteomes" id="UP000006695">
    <property type="component" value="Chromosome"/>
</dbReference>
<dbReference type="HOGENOM" id="CLU_049865_0_0_7"/>
<evidence type="ECO:0000313" key="9">
    <source>
        <dbReference type="EMBL" id="ABQ27267.1"/>
    </source>
</evidence>
<evidence type="ECO:0000256" key="2">
    <source>
        <dbReference type="ARBA" id="ARBA00022556"/>
    </source>
</evidence>
<dbReference type="GO" id="GO:0016410">
    <property type="term" value="F:N-acyltransferase activity"/>
    <property type="evidence" value="ECO:0007669"/>
    <property type="project" value="InterPro"/>
</dbReference>
<dbReference type="STRING" id="351605.Gura_3102"/>
<evidence type="ECO:0000256" key="3">
    <source>
        <dbReference type="ARBA" id="ARBA00022679"/>
    </source>
</evidence>
<name>A5G649_GEOUR</name>
<dbReference type="InterPro" id="IPR007691">
    <property type="entry name" value="LpxD"/>
</dbReference>
<reference evidence="9 10" key="1">
    <citation type="submission" date="2007-05" db="EMBL/GenBank/DDBJ databases">
        <title>Complete sequence of Geobacter uraniireducens Rf4.</title>
        <authorList>
            <consortium name="US DOE Joint Genome Institute"/>
            <person name="Copeland A."/>
            <person name="Lucas S."/>
            <person name="Lapidus A."/>
            <person name="Barry K."/>
            <person name="Detter J.C."/>
            <person name="Glavina del Rio T."/>
            <person name="Hammon N."/>
            <person name="Israni S."/>
            <person name="Dalin E."/>
            <person name="Tice H."/>
            <person name="Pitluck S."/>
            <person name="Chertkov O."/>
            <person name="Brettin T."/>
            <person name="Bruce D."/>
            <person name="Han C."/>
            <person name="Schmutz J."/>
            <person name="Larimer F."/>
            <person name="Land M."/>
            <person name="Hauser L."/>
            <person name="Kyrpides N."/>
            <person name="Mikhailova N."/>
            <person name="Shelobolina E."/>
            <person name="Aklujkar M."/>
            <person name="Lovley D."/>
            <person name="Richardson P."/>
        </authorList>
    </citation>
    <scope>NUCLEOTIDE SEQUENCE [LARGE SCALE GENOMIC DNA]</scope>
    <source>
        <strain evidence="9 10">Rf4</strain>
    </source>
</reference>
<dbReference type="Gene3D" id="3.40.1390.10">
    <property type="entry name" value="MurE/MurF, N-terminal domain"/>
    <property type="match status" value="1"/>
</dbReference>
<keyword evidence="5 7" id="KW-0443">Lipid metabolism</keyword>
<evidence type="ECO:0000313" key="10">
    <source>
        <dbReference type="Proteomes" id="UP000006695"/>
    </source>
</evidence>
<evidence type="ECO:0000256" key="7">
    <source>
        <dbReference type="HAMAP-Rule" id="MF_00523"/>
    </source>
</evidence>
<comment type="catalytic activity">
    <reaction evidence="7">
        <text>a UDP-3-O-[(3R)-3-hydroxyacyl]-alpha-D-glucosamine + a (3R)-hydroxyacyl-[ACP] = a UDP-2-N,3-O-bis[(3R)-3-hydroxyacyl]-alpha-D-glucosamine + holo-[ACP] + H(+)</text>
        <dbReference type="Rhea" id="RHEA:53836"/>
        <dbReference type="Rhea" id="RHEA-COMP:9685"/>
        <dbReference type="Rhea" id="RHEA-COMP:9945"/>
        <dbReference type="ChEBI" id="CHEBI:15378"/>
        <dbReference type="ChEBI" id="CHEBI:64479"/>
        <dbReference type="ChEBI" id="CHEBI:78827"/>
        <dbReference type="ChEBI" id="CHEBI:137740"/>
        <dbReference type="ChEBI" id="CHEBI:137748"/>
        <dbReference type="EC" id="2.3.1.191"/>
    </reaction>
</comment>
<evidence type="ECO:0000256" key="1">
    <source>
        <dbReference type="ARBA" id="ARBA00022516"/>
    </source>
</evidence>
<dbReference type="CDD" id="cd03352">
    <property type="entry name" value="LbH_LpxD"/>
    <property type="match status" value="1"/>
</dbReference>
<keyword evidence="3 7" id="KW-0808">Transferase</keyword>